<dbReference type="Proteomes" id="UP001592531">
    <property type="component" value="Unassembled WGS sequence"/>
</dbReference>
<dbReference type="PANTHER" id="PTHR43190">
    <property type="entry name" value="N-ACETYL-D-GLUCOSAMINE KINASE"/>
    <property type="match status" value="1"/>
</dbReference>
<accession>A0ABV6VS36</accession>
<dbReference type="SUPFAM" id="SSF53067">
    <property type="entry name" value="Actin-like ATPase domain"/>
    <property type="match status" value="2"/>
</dbReference>
<feature type="domain" description="ATPase BadF/BadG/BcrA/BcrD type" evidence="1">
    <location>
        <begin position="26"/>
        <end position="326"/>
    </location>
</feature>
<comment type="caution">
    <text evidence="2">The sequence shown here is derived from an EMBL/GenBank/DDBJ whole genome shotgun (WGS) entry which is preliminary data.</text>
</comment>
<dbReference type="InterPro" id="IPR002731">
    <property type="entry name" value="ATPase_BadF"/>
</dbReference>
<protein>
    <submittedName>
        <fullName evidence="2">N-acetylglucosamine kinase</fullName>
    </submittedName>
</protein>
<dbReference type="InterPro" id="IPR043129">
    <property type="entry name" value="ATPase_NBD"/>
</dbReference>
<keyword evidence="2" id="KW-0418">Kinase</keyword>
<name>A0ABV6VS36_9ACTN</name>
<dbReference type="RefSeq" id="WP_380533873.1">
    <property type="nucleotide sequence ID" value="NZ_JBHFAB010000004.1"/>
</dbReference>
<evidence type="ECO:0000313" key="2">
    <source>
        <dbReference type="EMBL" id="MFC1416559.1"/>
    </source>
</evidence>
<sequence>MQGGSPIGAGSVGAAGPELVSGVLAIDAGNSKTDVALVSAEGQVLGTARGGGFVPHLVGAEAAVAGLAPLVAEAAAEAGFDLTAAQAPLATHLSACLANADLPVEEQLLQELIAGRGWSRTTVVANDTFALLRSGTDAPRGVAVVCGAGINCVGLLPDGRTARFPALGMITGDWGGGGGLANEVMWAASRAEDGRGPQTALAPAAAAHFGLPSAGAVAEAVHLGEIPEGRLHELVPVLFAVAEAGDPTALALIDRQADEVVRLAVVALRRLDLLDSSADVVLGGGVLASRQPLLLDGVNARLAADAPYAVPRIVTTPPVVGAALLGLDHLTAAGLGGTPGAQERLRASYALRRAARAV</sequence>
<dbReference type="Pfam" id="PF01869">
    <property type="entry name" value="BcrAD_BadFG"/>
    <property type="match status" value="1"/>
</dbReference>
<gene>
    <name evidence="2" type="ORF">ACEZDE_07885</name>
</gene>
<keyword evidence="2" id="KW-0808">Transferase</keyword>
<keyword evidence="3" id="KW-1185">Reference proteome</keyword>
<evidence type="ECO:0000259" key="1">
    <source>
        <dbReference type="Pfam" id="PF01869"/>
    </source>
</evidence>
<proteinExistence type="predicted"/>
<dbReference type="PANTHER" id="PTHR43190:SF3">
    <property type="entry name" value="N-ACETYL-D-GLUCOSAMINE KINASE"/>
    <property type="match status" value="1"/>
</dbReference>
<dbReference type="GO" id="GO:0016301">
    <property type="term" value="F:kinase activity"/>
    <property type="evidence" value="ECO:0007669"/>
    <property type="project" value="UniProtKB-KW"/>
</dbReference>
<reference evidence="2 3" key="1">
    <citation type="submission" date="2024-09" db="EMBL/GenBank/DDBJ databases">
        <authorList>
            <person name="Lee S.D."/>
        </authorList>
    </citation>
    <scope>NUCLEOTIDE SEQUENCE [LARGE SCALE GENOMIC DNA]</scope>
    <source>
        <strain evidence="2 3">N8-3</strain>
    </source>
</reference>
<dbReference type="EMBL" id="JBHFAB010000004">
    <property type="protein sequence ID" value="MFC1416559.1"/>
    <property type="molecule type" value="Genomic_DNA"/>
</dbReference>
<organism evidence="2 3">
    <name type="scientific">Streptacidiphilus cavernicola</name>
    <dbReference type="NCBI Taxonomy" id="3342716"/>
    <lineage>
        <taxon>Bacteria</taxon>
        <taxon>Bacillati</taxon>
        <taxon>Actinomycetota</taxon>
        <taxon>Actinomycetes</taxon>
        <taxon>Kitasatosporales</taxon>
        <taxon>Streptomycetaceae</taxon>
        <taxon>Streptacidiphilus</taxon>
    </lineage>
</organism>
<dbReference type="InterPro" id="IPR052519">
    <property type="entry name" value="Euk-type_GlcNAc_Kinase"/>
</dbReference>
<evidence type="ECO:0000313" key="3">
    <source>
        <dbReference type="Proteomes" id="UP001592531"/>
    </source>
</evidence>
<dbReference type="Gene3D" id="3.30.420.40">
    <property type="match status" value="2"/>
</dbReference>